<dbReference type="InterPro" id="IPR000375">
    <property type="entry name" value="Dynamin_stalk"/>
</dbReference>
<dbReference type="PANTHER" id="PTHR11566">
    <property type="entry name" value="DYNAMIN"/>
    <property type="match status" value="1"/>
</dbReference>
<dbReference type="SUPFAM" id="SSF52540">
    <property type="entry name" value="P-loop containing nucleoside triphosphate hydrolases"/>
    <property type="match status" value="1"/>
</dbReference>
<dbReference type="GO" id="GO:0016185">
    <property type="term" value="P:synaptic vesicle budding from presynaptic endocytic zone membrane"/>
    <property type="evidence" value="ECO:0007669"/>
    <property type="project" value="TreeGrafter"/>
</dbReference>
<dbReference type="GO" id="GO:0005886">
    <property type="term" value="C:plasma membrane"/>
    <property type="evidence" value="ECO:0007669"/>
    <property type="project" value="TreeGrafter"/>
</dbReference>
<accession>N6UNB6</accession>
<dbReference type="GO" id="GO:0098793">
    <property type="term" value="C:presynapse"/>
    <property type="evidence" value="ECO:0007669"/>
    <property type="project" value="GOC"/>
</dbReference>
<dbReference type="GO" id="GO:0003924">
    <property type="term" value="F:GTPase activity"/>
    <property type="evidence" value="ECO:0007669"/>
    <property type="project" value="TreeGrafter"/>
</dbReference>
<dbReference type="InterPro" id="IPR022812">
    <property type="entry name" value="Dynamin"/>
</dbReference>
<feature type="non-terminal residue" evidence="3">
    <location>
        <position position="1"/>
    </location>
</feature>
<organism evidence="3">
    <name type="scientific">Dendroctonus ponderosae</name>
    <name type="common">Mountain pine beetle</name>
    <dbReference type="NCBI Taxonomy" id="77166"/>
    <lineage>
        <taxon>Eukaryota</taxon>
        <taxon>Metazoa</taxon>
        <taxon>Ecdysozoa</taxon>
        <taxon>Arthropoda</taxon>
        <taxon>Hexapoda</taxon>
        <taxon>Insecta</taxon>
        <taxon>Pterygota</taxon>
        <taxon>Neoptera</taxon>
        <taxon>Endopterygota</taxon>
        <taxon>Coleoptera</taxon>
        <taxon>Polyphaga</taxon>
        <taxon>Cucujiformia</taxon>
        <taxon>Curculionidae</taxon>
        <taxon>Scolytinae</taxon>
        <taxon>Dendroctonus</taxon>
    </lineage>
</organism>
<evidence type="ECO:0000313" key="3">
    <source>
        <dbReference type="EMBL" id="ENN82201.1"/>
    </source>
</evidence>
<dbReference type="HOGENOM" id="CLU_2029039_0_0_1"/>
<dbReference type="GO" id="GO:0005525">
    <property type="term" value="F:GTP binding"/>
    <property type="evidence" value="ECO:0007669"/>
    <property type="project" value="UniProtKB-KW"/>
</dbReference>
<reference evidence="3" key="1">
    <citation type="journal article" date="2013" name="Genome Biol.">
        <title>Draft genome of the mountain pine beetle, Dendroctonus ponderosae Hopkins, a major forest pest.</title>
        <authorList>
            <person name="Keeling C.I."/>
            <person name="Yuen M.M."/>
            <person name="Liao N.Y."/>
            <person name="Docking T.R."/>
            <person name="Chan S.K."/>
            <person name="Taylor G.A."/>
            <person name="Palmquist D.L."/>
            <person name="Jackman S.D."/>
            <person name="Nguyen A."/>
            <person name="Li M."/>
            <person name="Henderson H."/>
            <person name="Janes J.K."/>
            <person name="Zhao Y."/>
            <person name="Pandoh P."/>
            <person name="Moore R."/>
            <person name="Sperling F.A."/>
            <person name="Huber D.P."/>
            <person name="Birol I."/>
            <person name="Jones S.J."/>
            <person name="Bohlmann J."/>
        </authorList>
    </citation>
    <scope>NUCLEOTIDE SEQUENCE</scope>
</reference>
<proteinExistence type="predicted"/>
<dbReference type="OrthoDB" id="5061070at2759"/>
<dbReference type="PANTHER" id="PTHR11566:SF212">
    <property type="entry name" value="DYNAMIN"/>
    <property type="match status" value="1"/>
</dbReference>
<dbReference type="AlphaFoldDB" id="N6UNB6"/>
<dbReference type="GO" id="GO:0005874">
    <property type="term" value="C:microtubule"/>
    <property type="evidence" value="ECO:0007669"/>
    <property type="project" value="TreeGrafter"/>
</dbReference>
<dbReference type="GO" id="GO:0008017">
    <property type="term" value="F:microtubule binding"/>
    <property type="evidence" value="ECO:0007669"/>
    <property type="project" value="TreeGrafter"/>
</dbReference>
<dbReference type="InterPro" id="IPR027417">
    <property type="entry name" value="P-loop_NTPase"/>
</dbReference>
<dbReference type="Gene3D" id="3.40.50.300">
    <property type="entry name" value="P-loop containing nucleotide triphosphate hydrolases"/>
    <property type="match status" value="1"/>
</dbReference>
<keyword evidence="1" id="KW-0547">Nucleotide-binding</keyword>
<keyword evidence="2" id="KW-0342">GTP-binding</keyword>
<evidence type="ECO:0000256" key="2">
    <source>
        <dbReference type="ARBA" id="ARBA00023134"/>
    </source>
</evidence>
<protein>
    <submittedName>
        <fullName evidence="3">Uncharacterized protein</fullName>
    </submittedName>
</protein>
<dbReference type="Pfam" id="PF01031">
    <property type="entry name" value="Dynamin_M"/>
    <property type="match status" value="1"/>
</dbReference>
<gene>
    <name evidence="3" type="ORF">YQE_01425</name>
</gene>
<evidence type="ECO:0000256" key="1">
    <source>
        <dbReference type="ARBA" id="ARBA00022741"/>
    </source>
</evidence>
<dbReference type="GO" id="GO:0005737">
    <property type="term" value="C:cytoplasm"/>
    <property type="evidence" value="ECO:0007669"/>
    <property type="project" value="TreeGrafter"/>
</dbReference>
<dbReference type="EMBL" id="KB739614">
    <property type="protein sequence ID" value="ENN82201.1"/>
    <property type="molecule type" value="Genomic_DNA"/>
</dbReference>
<dbReference type="OMA" id="ANKMGTH"/>
<dbReference type="GO" id="GO:0031623">
    <property type="term" value="P:receptor internalization"/>
    <property type="evidence" value="ECO:0007669"/>
    <property type="project" value="TreeGrafter"/>
</dbReference>
<name>N6UNB6_DENPD</name>
<sequence length="122" mass="14075">MDQGTDAKDVLENKLVPLRRGYVGVINRSQKDLDGGKDIKLQIKAERDYFLQHPSYKHMADKMGTTYLQKTLNAQLTNHIHNTLPSLRDKLQKQLYALEKNLGDMKHLKLDDKTMKTKALLQ</sequence>